<name>A0A6N6N442_9BACT</name>
<dbReference type="NCBIfam" id="TIGR00710">
    <property type="entry name" value="efflux_Bcr_CflA"/>
    <property type="match status" value="1"/>
</dbReference>
<gene>
    <name evidence="10" type="ORF">F8A88_00035</name>
</gene>
<evidence type="ECO:0000256" key="7">
    <source>
        <dbReference type="ARBA" id="ARBA00023136"/>
    </source>
</evidence>
<dbReference type="GO" id="GO:1990961">
    <property type="term" value="P:xenobiotic detoxification by transmembrane export across the plasma membrane"/>
    <property type="evidence" value="ECO:0007669"/>
    <property type="project" value="InterPro"/>
</dbReference>
<comment type="similarity">
    <text evidence="2">Belongs to the major facilitator superfamily. Bcr/CmlA family.</text>
</comment>
<evidence type="ECO:0000256" key="2">
    <source>
        <dbReference type="ARBA" id="ARBA00006236"/>
    </source>
</evidence>
<dbReference type="GO" id="GO:0005886">
    <property type="term" value="C:plasma membrane"/>
    <property type="evidence" value="ECO:0007669"/>
    <property type="project" value="UniProtKB-SubCell"/>
</dbReference>
<dbReference type="Pfam" id="PF07690">
    <property type="entry name" value="MFS_1"/>
    <property type="match status" value="1"/>
</dbReference>
<feature type="transmembrane region" description="Helical" evidence="8">
    <location>
        <begin position="155"/>
        <end position="174"/>
    </location>
</feature>
<evidence type="ECO:0000256" key="5">
    <source>
        <dbReference type="ARBA" id="ARBA00022692"/>
    </source>
</evidence>
<feature type="domain" description="Major facilitator superfamily (MFS) profile" evidence="9">
    <location>
        <begin position="1"/>
        <end position="387"/>
    </location>
</feature>
<proteinExistence type="inferred from homology"/>
<dbReference type="GO" id="GO:0042910">
    <property type="term" value="F:xenobiotic transmembrane transporter activity"/>
    <property type="evidence" value="ECO:0007669"/>
    <property type="project" value="InterPro"/>
</dbReference>
<feature type="transmembrane region" description="Helical" evidence="8">
    <location>
        <begin position="202"/>
        <end position="226"/>
    </location>
</feature>
<evidence type="ECO:0000256" key="6">
    <source>
        <dbReference type="ARBA" id="ARBA00022989"/>
    </source>
</evidence>
<protein>
    <submittedName>
        <fullName evidence="10">Multidrug effflux MFS transporter</fullName>
    </submittedName>
</protein>
<dbReference type="OrthoDB" id="9814303at2"/>
<dbReference type="PANTHER" id="PTHR23502:SF132">
    <property type="entry name" value="POLYAMINE TRANSPORTER 2-RELATED"/>
    <property type="match status" value="1"/>
</dbReference>
<evidence type="ECO:0000313" key="10">
    <source>
        <dbReference type="EMBL" id="KAB1442703.1"/>
    </source>
</evidence>
<feature type="transmembrane region" description="Helical" evidence="8">
    <location>
        <begin position="357"/>
        <end position="379"/>
    </location>
</feature>
<evidence type="ECO:0000256" key="4">
    <source>
        <dbReference type="ARBA" id="ARBA00022475"/>
    </source>
</evidence>
<keyword evidence="4" id="KW-1003">Cell membrane</keyword>
<accession>A0A6N6N442</accession>
<dbReference type="AlphaFoldDB" id="A0A6N6N442"/>
<dbReference type="InterPro" id="IPR004812">
    <property type="entry name" value="Efflux_drug-R_Bcr/CmlA"/>
</dbReference>
<keyword evidence="6 8" id="KW-1133">Transmembrane helix</keyword>
<keyword evidence="3" id="KW-0813">Transport</keyword>
<evidence type="ECO:0000259" key="9">
    <source>
        <dbReference type="PROSITE" id="PS50850"/>
    </source>
</evidence>
<feature type="transmembrane region" description="Helical" evidence="8">
    <location>
        <begin position="266"/>
        <end position="286"/>
    </location>
</feature>
<evidence type="ECO:0000256" key="1">
    <source>
        <dbReference type="ARBA" id="ARBA00004651"/>
    </source>
</evidence>
<dbReference type="InterPro" id="IPR020846">
    <property type="entry name" value="MFS_dom"/>
</dbReference>
<sequence length="387" mass="41546">MTFFLAFLAALGPLSNDMYLPALPNLVKFWGVSEASGGLTLSLWFVSFGIFLLVYGPFSDRFGRKPSLLLGLGLFTVSSLGCALSDGLTEMLICRILQAAGGAACASMVMAISRDVFDGHIRQRVLAYLGVIMAVAPMAAPFLGSLTLKYFSWRWIFGLQAIYGITALGAVLFLEETLHHEKRLTSMAFIKPYLQTLVNGRFMYTSTLMAVVMGPVYGFIAASPYIYMEQFGLDRAAFSRFFALNAVGLMLGSLVCAKLSKRFSGAVLNGWGFAGITVGGACIAAFGASGPVAFALPMMLIAFCCGASRPVSNNIVLDQVEVNVGAAASIMTFSLFMLGAVFMWAASADFMNRATLIGFMGFGVGGFVLVLWPLLLRYLGRFGYKAS</sequence>
<dbReference type="PROSITE" id="PS50850">
    <property type="entry name" value="MFS"/>
    <property type="match status" value="1"/>
</dbReference>
<feature type="transmembrane region" description="Helical" evidence="8">
    <location>
        <begin position="38"/>
        <end position="56"/>
    </location>
</feature>
<comment type="subcellular location">
    <subcellularLocation>
        <location evidence="1">Cell membrane</location>
        <topology evidence="1">Multi-pass membrane protein</topology>
    </subcellularLocation>
</comment>
<evidence type="ECO:0000313" key="11">
    <source>
        <dbReference type="Proteomes" id="UP000438699"/>
    </source>
</evidence>
<dbReference type="EMBL" id="WAIE01000001">
    <property type="protein sequence ID" value="KAB1442703.1"/>
    <property type="molecule type" value="Genomic_DNA"/>
</dbReference>
<organism evidence="10 11">
    <name type="scientific">Pseudodesulfovibrio senegalensis</name>
    <dbReference type="NCBI Taxonomy" id="1721087"/>
    <lineage>
        <taxon>Bacteria</taxon>
        <taxon>Pseudomonadati</taxon>
        <taxon>Thermodesulfobacteriota</taxon>
        <taxon>Desulfovibrionia</taxon>
        <taxon>Desulfovibrionales</taxon>
        <taxon>Desulfovibrionaceae</taxon>
    </lineage>
</organism>
<keyword evidence="5 8" id="KW-0812">Transmembrane</keyword>
<keyword evidence="11" id="KW-1185">Reference proteome</keyword>
<feature type="transmembrane region" description="Helical" evidence="8">
    <location>
        <begin position="292"/>
        <end position="312"/>
    </location>
</feature>
<feature type="transmembrane region" description="Helical" evidence="8">
    <location>
        <begin position="68"/>
        <end position="89"/>
    </location>
</feature>
<comment type="caution">
    <text evidence="10">The sequence shown here is derived from an EMBL/GenBank/DDBJ whole genome shotgun (WGS) entry which is preliminary data.</text>
</comment>
<feature type="transmembrane region" description="Helical" evidence="8">
    <location>
        <begin position="125"/>
        <end position="143"/>
    </location>
</feature>
<dbReference type="Proteomes" id="UP000438699">
    <property type="component" value="Unassembled WGS sequence"/>
</dbReference>
<feature type="transmembrane region" description="Helical" evidence="8">
    <location>
        <begin position="95"/>
        <end position="113"/>
    </location>
</feature>
<dbReference type="PANTHER" id="PTHR23502">
    <property type="entry name" value="MAJOR FACILITATOR SUPERFAMILY"/>
    <property type="match status" value="1"/>
</dbReference>
<dbReference type="Gene3D" id="1.20.1720.10">
    <property type="entry name" value="Multidrug resistance protein D"/>
    <property type="match status" value="1"/>
</dbReference>
<evidence type="ECO:0000256" key="3">
    <source>
        <dbReference type="ARBA" id="ARBA00022448"/>
    </source>
</evidence>
<dbReference type="RefSeq" id="WP_151148895.1">
    <property type="nucleotide sequence ID" value="NZ_WAIE01000001.1"/>
</dbReference>
<feature type="transmembrane region" description="Helical" evidence="8">
    <location>
        <begin position="238"/>
        <end position="259"/>
    </location>
</feature>
<feature type="transmembrane region" description="Helical" evidence="8">
    <location>
        <begin position="324"/>
        <end position="345"/>
    </location>
</feature>
<dbReference type="InterPro" id="IPR036259">
    <property type="entry name" value="MFS_trans_sf"/>
</dbReference>
<keyword evidence="7 8" id="KW-0472">Membrane</keyword>
<dbReference type="InterPro" id="IPR011701">
    <property type="entry name" value="MFS"/>
</dbReference>
<reference evidence="10 11" key="1">
    <citation type="journal article" date="2017" name="Int. J. Syst. Evol. Microbiol.">
        <title>Desulfovibrio senegalensis sp. nov., a mesophilic sulfate reducer isolated from marine sediment.</title>
        <authorList>
            <person name="Thioye A."/>
            <person name="Gam Z.B.A."/>
            <person name="Mbengue M."/>
            <person name="Cayol J.L."/>
            <person name="Joseph-Bartoli M."/>
            <person name="Toure-Kane C."/>
            <person name="Labat M."/>
        </authorList>
    </citation>
    <scope>NUCLEOTIDE SEQUENCE [LARGE SCALE GENOMIC DNA]</scope>
    <source>
        <strain evidence="10 11">DSM 101509</strain>
    </source>
</reference>
<evidence type="ECO:0000256" key="8">
    <source>
        <dbReference type="SAM" id="Phobius"/>
    </source>
</evidence>
<dbReference type="CDD" id="cd17320">
    <property type="entry name" value="MFS_MdfA_MDR_like"/>
    <property type="match status" value="1"/>
</dbReference>
<dbReference type="SUPFAM" id="SSF103473">
    <property type="entry name" value="MFS general substrate transporter"/>
    <property type="match status" value="1"/>
</dbReference>